<dbReference type="Proteomes" id="UP000650833">
    <property type="component" value="Unassembled WGS sequence"/>
</dbReference>
<feature type="transmembrane region" description="Helical" evidence="2">
    <location>
        <begin position="223"/>
        <end position="248"/>
    </location>
</feature>
<accession>A0A8H7V8S0</accession>
<feature type="compositionally biased region" description="Pro residues" evidence="1">
    <location>
        <begin position="898"/>
        <end position="919"/>
    </location>
</feature>
<evidence type="ECO:0000313" key="5">
    <source>
        <dbReference type="Proteomes" id="UP000650833"/>
    </source>
</evidence>
<feature type="transmembrane region" description="Helical" evidence="2">
    <location>
        <begin position="15"/>
        <end position="34"/>
    </location>
</feature>
<evidence type="ECO:0000256" key="2">
    <source>
        <dbReference type="SAM" id="Phobius"/>
    </source>
</evidence>
<dbReference type="PANTHER" id="PTHR35152">
    <property type="entry name" value="DOMAIN SIGNALLING PROTEIN, PUTATIVE (AFU_ORTHOLOGUE AFUA_5G11310)-RELATED"/>
    <property type="match status" value="1"/>
</dbReference>
<feature type="transmembrane region" description="Helical" evidence="2">
    <location>
        <begin position="123"/>
        <end position="145"/>
    </location>
</feature>
<sequence>MDQNIEALQTYNGGIIFVSYLIAVVGALTTLELLQRRTHIRGYYNWFLLFAAACSMGGVGIWSMHFIGNNSLTITLENGDHYQLSYSAGFTFASLVVAILTMFLAFTFVGITEEARIARIIPSGVIAGFGIVSMHYLGQVAIDFFQMRNKIAFVIGASVIAVCAVTAALLIFFKLREQWANQWYKRLGCAMLMGVAVCGMHYTALVGTMYYPGDSHTGPPTPVLATPALIGIISAIVVAGCIILFVIVAKAKIENSKLPFQKKSQKRFILDTIFFDTNGRILVKVDGVVPMKEIMCELPDNDFNEKFTSNHPLFTRLFETTMQWSKPQNKADYQHSNTDNSNNLLQGSQPTTNLAAYNAINDSFISAAHELIEELRFQHLSDLGFLFDSVMNTNTISKKSVFSQESKNIPNIRRSSSTASWLLTNLNPRDTQKTAIQQQQQQQQRAFSYSNSTPDATVIDIFNTPSDQVTAANNNLTIRDSDSEDRHIFLVKKIESNKDLVNLLSIGFRFAEPVFISKTMGEKLKVPSEYMLNYFRDMQQMTETAAIMYTPIKSSSYSMYSSPSYKRQIDSKNDEIRGGVFVGLFALVEDEENSNQVPYFIVDKEKRYTFPMVQLTLENGTKPTVLSRHQKNTILSLSGQSLSNISNIDFNNNNNNSNNKQSFAENDIAENNIQDNHNFSPVSTQQSIGSVKTLIDTTSFGSNNTSYPAFGSNSSRSTMPILDLEDSNAQFIKALETAAKSLINLSSYGKPLATSAKLYGDVLDIPAFSLRAGQCQLILFRAHITTPGTRFAINQTLTETIKCTPFPMYRSFAYHITQVALEKYRIEENKYKTPASYLTQQRLYQSTAARNKDLQEAEDAISNNHDDGDEYELDHDDAKHQCEQQNENALTAYRPAPKGEPSPITPPPPQAFSSLPPPPRVKRNKFAFSSGIGSLDISHISKDFLPNMLKGANNIPLSPVPPSAAASDSSEVPIVLNLLPPNARFWWLNSMYEETFNI</sequence>
<feature type="transmembrane region" description="Helical" evidence="2">
    <location>
        <begin position="151"/>
        <end position="175"/>
    </location>
</feature>
<feature type="transmembrane region" description="Helical" evidence="2">
    <location>
        <begin position="46"/>
        <end position="68"/>
    </location>
</feature>
<dbReference type="Pfam" id="PF03707">
    <property type="entry name" value="MHYT"/>
    <property type="match status" value="2"/>
</dbReference>
<evidence type="ECO:0000259" key="3">
    <source>
        <dbReference type="PROSITE" id="PS50924"/>
    </source>
</evidence>
<evidence type="ECO:0000256" key="1">
    <source>
        <dbReference type="SAM" id="MobiDB-lite"/>
    </source>
</evidence>
<feature type="transmembrane region" description="Helical" evidence="2">
    <location>
        <begin position="88"/>
        <end position="111"/>
    </location>
</feature>
<dbReference type="InterPro" id="IPR005330">
    <property type="entry name" value="MHYT_dom"/>
</dbReference>
<dbReference type="PANTHER" id="PTHR35152:SF1">
    <property type="entry name" value="DOMAIN SIGNALLING PROTEIN, PUTATIVE (AFU_ORTHOLOGUE AFUA_5G11310)-RELATED"/>
    <property type="match status" value="1"/>
</dbReference>
<keyword evidence="2" id="KW-0812">Transmembrane</keyword>
<feature type="region of interest" description="Disordered" evidence="1">
    <location>
        <begin position="893"/>
        <end position="920"/>
    </location>
</feature>
<name>A0A8H7V8S0_9FUNG</name>
<dbReference type="AlphaFoldDB" id="A0A8H7V8S0"/>
<feature type="transmembrane region" description="Helical" evidence="2">
    <location>
        <begin position="187"/>
        <end position="211"/>
    </location>
</feature>
<keyword evidence="2" id="KW-0472">Membrane</keyword>
<protein>
    <recommendedName>
        <fullName evidence="3">MHYT domain-containing protein</fullName>
    </recommendedName>
</protein>
<dbReference type="OrthoDB" id="264015at2759"/>
<evidence type="ECO:0000313" key="4">
    <source>
        <dbReference type="EMBL" id="KAG2207593.1"/>
    </source>
</evidence>
<feature type="domain" description="MHYT" evidence="3">
    <location>
        <begin position="11"/>
        <end position="211"/>
    </location>
</feature>
<keyword evidence="2" id="KW-1133">Transmembrane helix</keyword>
<proteinExistence type="predicted"/>
<dbReference type="EMBL" id="JAEPRC010000126">
    <property type="protein sequence ID" value="KAG2207593.1"/>
    <property type="molecule type" value="Genomic_DNA"/>
</dbReference>
<dbReference type="PROSITE" id="PS50924">
    <property type="entry name" value="MHYT"/>
    <property type="match status" value="1"/>
</dbReference>
<organism evidence="4 5">
    <name type="scientific">Mucor plumbeus</name>
    <dbReference type="NCBI Taxonomy" id="97098"/>
    <lineage>
        <taxon>Eukaryota</taxon>
        <taxon>Fungi</taxon>
        <taxon>Fungi incertae sedis</taxon>
        <taxon>Mucoromycota</taxon>
        <taxon>Mucoromycotina</taxon>
        <taxon>Mucoromycetes</taxon>
        <taxon>Mucorales</taxon>
        <taxon>Mucorineae</taxon>
        <taxon>Mucoraceae</taxon>
        <taxon>Mucor</taxon>
    </lineage>
</organism>
<comment type="caution">
    <text evidence="4">The sequence shown here is derived from an EMBL/GenBank/DDBJ whole genome shotgun (WGS) entry which is preliminary data.</text>
</comment>
<keyword evidence="5" id="KW-1185">Reference proteome</keyword>
<reference evidence="4" key="1">
    <citation type="submission" date="2020-12" db="EMBL/GenBank/DDBJ databases">
        <title>Metabolic potential, ecology and presence of endohyphal bacteria is reflected in genomic diversity of Mucoromycotina.</title>
        <authorList>
            <person name="Muszewska A."/>
            <person name="Okrasinska A."/>
            <person name="Steczkiewicz K."/>
            <person name="Drgas O."/>
            <person name="Orlowska M."/>
            <person name="Perlinska-Lenart U."/>
            <person name="Aleksandrzak-Piekarczyk T."/>
            <person name="Szatraj K."/>
            <person name="Zielenkiewicz U."/>
            <person name="Pilsyk S."/>
            <person name="Malc E."/>
            <person name="Mieczkowski P."/>
            <person name="Kruszewska J.S."/>
            <person name="Biernat P."/>
            <person name="Pawlowska J."/>
        </authorList>
    </citation>
    <scope>NUCLEOTIDE SEQUENCE</scope>
    <source>
        <strain evidence="4">CBS 226.32</strain>
    </source>
</reference>
<gene>
    <name evidence="4" type="ORF">INT46_005566</name>
</gene>